<dbReference type="InterPro" id="IPR013762">
    <property type="entry name" value="Integrase-like_cat_sf"/>
</dbReference>
<comment type="caution">
    <text evidence="2">The sequence shown here is derived from an EMBL/GenBank/DDBJ whole genome shotgun (WGS) entry which is preliminary data.</text>
</comment>
<reference evidence="2" key="2">
    <citation type="journal article" date="2019" name="IMA Fungus">
        <title>Genome sequencing and comparison of five Tilletia species to identify candidate genes for the detection of regulated species infecting wheat.</title>
        <authorList>
            <person name="Nguyen H.D.T."/>
            <person name="Sultana T."/>
            <person name="Kesanakurti P."/>
            <person name="Hambleton S."/>
        </authorList>
    </citation>
    <scope>NUCLEOTIDE SEQUENCE</scope>
    <source>
        <strain evidence="2">DAOMC 236426</strain>
    </source>
</reference>
<dbReference type="EMBL" id="LWDE02002760">
    <property type="protein sequence ID" value="KAE8236856.1"/>
    <property type="molecule type" value="Genomic_DNA"/>
</dbReference>
<keyword evidence="3" id="KW-1185">Reference proteome</keyword>
<dbReference type="InterPro" id="IPR052925">
    <property type="entry name" value="Phage_Integrase-like_Recomb"/>
</dbReference>
<dbReference type="GO" id="GO:0015074">
    <property type="term" value="P:DNA integration"/>
    <property type="evidence" value="ECO:0007669"/>
    <property type="project" value="InterPro"/>
</dbReference>
<name>A0A8X7MIM9_9BASI</name>
<evidence type="ECO:0000256" key="1">
    <source>
        <dbReference type="ARBA" id="ARBA00023172"/>
    </source>
</evidence>
<dbReference type="PANTHER" id="PTHR34605">
    <property type="entry name" value="PHAGE_INTEGRASE DOMAIN-CONTAINING PROTEIN"/>
    <property type="match status" value="1"/>
</dbReference>
<dbReference type="Proteomes" id="UP000077684">
    <property type="component" value="Unassembled WGS sequence"/>
</dbReference>
<reference evidence="2" key="1">
    <citation type="submission" date="2016-04" db="EMBL/GenBank/DDBJ databases">
        <authorList>
            <person name="Nguyen H.D."/>
            <person name="Samba Siva P."/>
            <person name="Cullis J."/>
            <person name="Levesque C.A."/>
            <person name="Hambleton S."/>
        </authorList>
    </citation>
    <scope>NUCLEOTIDE SEQUENCE</scope>
    <source>
        <strain evidence="2">DAOMC 236426</strain>
    </source>
</reference>
<dbReference type="GO" id="GO:0006310">
    <property type="term" value="P:DNA recombination"/>
    <property type="evidence" value="ECO:0007669"/>
    <property type="project" value="UniProtKB-KW"/>
</dbReference>
<dbReference type="Gene3D" id="1.10.443.10">
    <property type="entry name" value="Intergrase catalytic core"/>
    <property type="match status" value="1"/>
</dbReference>
<evidence type="ECO:0000313" key="3">
    <source>
        <dbReference type="Proteomes" id="UP000077684"/>
    </source>
</evidence>
<evidence type="ECO:0008006" key="4">
    <source>
        <dbReference type="Google" id="ProtNLM"/>
    </source>
</evidence>
<dbReference type="SUPFAM" id="SSF56349">
    <property type="entry name" value="DNA breaking-rejoining enzymes"/>
    <property type="match status" value="1"/>
</dbReference>
<accession>A0A8X7MIM9</accession>
<dbReference type="PANTHER" id="PTHR34605:SF3">
    <property type="entry name" value="P CELL-TYPE AGGLUTINATION PROTEIN MAP4-LIKE-RELATED"/>
    <property type="match status" value="1"/>
</dbReference>
<protein>
    <recommendedName>
        <fullName evidence="4">Tyr recombinase domain-containing protein</fullName>
    </recommendedName>
</protein>
<dbReference type="GO" id="GO:0003677">
    <property type="term" value="F:DNA binding"/>
    <property type="evidence" value="ECO:0007669"/>
    <property type="project" value="InterPro"/>
</dbReference>
<dbReference type="InterPro" id="IPR011010">
    <property type="entry name" value="DNA_brk_join_enz"/>
</dbReference>
<sequence length="269" mass="29723">MEDVRSSTYTSCRAGLSLWHHIHGFDLKIDEQMSRRLGRAARLCQPEAMPSRPPVRIADLGIIRNGLPIERDRAMAAVWACVSFAFFGLARLGELTVETLSEPRDRLARCLRLHWTVRPAEGSAAPTVTLRLPTDKTQGPNGSDLIASQQLTSPALCPVAAVRWHLHVNRDVPQDAGAFAFLDSGGCVRELTTDHCIRVANSLLSAADRPPILGHCLRIGGTTFYLNAGIPELDIRRHGRWKSDAMLVYLRRLYVSAGWVFAHVDTTNG</sequence>
<dbReference type="AlphaFoldDB" id="A0A8X7MIM9"/>
<evidence type="ECO:0000313" key="2">
    <source>
        <dbReference type="EMBL" id="KAE8236856.1"/>
    </source>
</evidence>
<gene>
    <name evidence="2" type="ORF">A4X06_0g9417</name>
</gene>
<proteinExistence type="predicted"/>
<keyword evidence="1" id="KW-0233">DNA recombination</keyword>
<organism evidence="2 3">
    <name type="scientific">Tilletia controversa</name>
    <name type="common">dwarf bunt fungus</name>
    <dbReference type="NCBI Taxonomy" id="13291"/>
    <lineage>
        <taxon>Eukaryota</taxon>
        <taxon>Fungi</taxon>
        <taxon>Dikarya</taxon>
        <taxon>Basidiomycota</taxon>
        <taxon>Ustilaginomycotina</taxon>
        <taxon>Exobasidiomycetes</taxon>
        <taxon>Tilletiales</taxon>
        <taxon>Tilletiaceae</taxon>
        <taxon>Tilletia</taxon>
    </lineage>
</organism>